<dbReference type="PANTHER" id="PTHR45458:SF1">
    <property type="entry name" value="SHORT CHAIN DEHYDROGENASE"/>
    <property type="match status" value="1"/>
</dbReference>
<comment type="caution">
    <text evidence="2">The sequence shown here is derived from an EMBL/GenBank/DDBJ whole genome shotgun (WGS) entry which is preliminary data.</text>
</comment>
<reference evidence="2" key="2">
    <citation type="submission" date="2023-05" db="EMBL/GenBank/DDBJ databases">
        <authorList>
            <consortium name="Lawrence Berkeley National Laboratory"/>
            <person name="Steindorff A."/>
            <person name="Hensen N."/>
            <person name="Bonometti L."/>
            <person name="Westerberg I."/>
            <person name="Brannstrom I.O."/>
            <person name="Guillou S."/>
            <person name="Cros-Aarteil S."/>
            <person name="Calhoun S."/>
            <person name="Haridas S."/>
            <person name="Kuo A."/>
            <person name="Mondo S."/>
            <person name="Pangilinan J."/>
            <person name="Riley R."/>
            <person name="Labutti K."/>
            <person name="Andreopoulos B."/>
            <person name="Lipzen A."/>
            <person name="Chen C."/>
            <person name="Yanf M."/>
            <person name="Daum C."/>
            <person name="Ng V."/>
            <person name="Clum A."/>
            <person name="Ohm R."/>
            <person name="Martin F."/>
            <person name="Silar P."/>
            <person name="Natvig D."/>
            <person name="Lalanne C."/>
            <person name="Gautier V."/>
            <person name="Ament-Velasquez S.L."/>
            <person name="Kruys A."/>
            <person name="Hutchinson M.I."/>
            <person name="Powell A.J."/>
            <person name="Barry K."/>
            <person name="Miller A.N."/>
            <person name="Grigoriev I.V."/>
            <person name="Debuchy R."/>
            <person name="Gladieux P."/>
            <person name="Thoren M.H."/>
            <person name="Johannesson H."/>
        </authorList>
    </citation>
    <scope>NUCLEOTIDE SEQUENCE</scope>
    <source>
        <strain evidence="2">CBS 508.74</strain>
    </source>
</reference>
<dbReference type="InterPro" id="IPR002347">
    <property type="entry name" value="SDR_fam"/>
</dbReference>
<dbReference type="InterPro" id="IPR020904">
    <property type="entry name" value="Sc_DH/Rdtase_CS"/>
</dbReference>
<dbReference type="EMBL" id="MU853351">
    <property type="protein sequence ID" value="KAK4110373.1"/>
    <property type="molecule type" value="Genomic_DNA"/>
</dbReference>
<dbReference type="AlphaFoldDB" id="A0AAN6QHV6"/>
<dbReference type="SUPFAM" id="SSF51735">
    <property type="entry name" value="NAD(P)-binding Rossmann-fold domains"/>
    <property type="match status" value="1"/>
</dbReference>
<proteinExistence type="predicted"/>
<dbReference type="InterPro" id="IPR052184">
    <property type="entry name" value="SDR_enzymes"/>
</dbReference>
<reference evidence="2" key="1">
    <citation type="journal article" date="2023" name="Mol. Phylogenet. Evol.">
        <title>Genome-scale phylogeny and comparative genomics of the fungal order Sordariales.</title>
        <authorList>
            <person name="Hensen N."/>
            <person name="Bonometti L."/>
            <person name="Westerberg I."/>
            <person name="Brannstrom I.O."/>
            <person name="Guillou S."/>
            <person name="Cros-Aarteil S."/>
            <person name="Calhoun S."/>
            <person name="Haridas S."/>
            <person name="Kuo A."/>
            <person name="Mondo S."/>
            <person name="Pangilinan J."/>
            <person name="Riley R."/>
            <person name="LaButti K."/>
            <person name="Andreopoulos B."/>
            <person name="Lipzen A."/>
            <person name="Chen C."/>
            <person name="Yan M."/>
            <person name="Daum C."/>
            <person name="Ng V."/>
            <person name="Clum A."/>
            <person name="Steindorff A."/>
            <person name="Ohm R.A."/>
            <person name="Martin F."/>
            <person name="Silar P."/>
            <person name="Natvig D.O."/>
            <person name="Lalanne C."/>
            <person name="Gautier V."/>
            <person name="Ament-Velasquez S.L."/>
            <person name="Kruys A."/>
            <person name="Hutchinson M.I."/>
            <person name="Powell A.J."/>
            <person name="Barry K."/>
            <person name="Miller A.N."/>
            <person name="Grigoriev I.V."/>
            <person name="Debuchy R."/>
            <person name="Gladieux P."/>
            <person name="Hiltunen Thoren M."/>
            <person name="Johannesson H."/>
        </authorList>
    </citation>
    <scope>NUCLEOTIDE SEQUENCE</scope>
    <source>
        <strain evidence="2">CBS 508.74</strain>
    </source>
</reference>
<sequence>MPVYAITGARAGIGREYIRQLSQHKENTIFALVRSLDSDLSHLLTIQQTALGAVHILECDVSSEDSVARLPERIKTASASSNPNIKINTLINNAAVLHSREETSLNLSSTALASHITSNVLGPAKVLQALLSTGLLAADARVANISSGIGSLSLVADGRINAEITPYSISKAALNMLTVHQARQLTSEEATKGMVVVAVDPGHVKTEMGGPNAVVEVQDSARGVLRTLDGLSGEDSGGFFLYTGEKLPW</sequence>
<keyword evidence="3" id="KW-1185">Reference proteome</keyword>
<dbReference type="Gene3D" id="3.40.50.720">
    <property type="entry name" value="NAD(P)-binding Rossmann-like Domain"/>
    <property type="match status" value="1"/>
</dbReference>
<gene>
    <name evidence="2" type="ORF">N656DRAFT_714261</name>
</gene>
<accession>A0AAN6QHV6</accession>
<dbReference type="PRINTS" id="PR00081">
    <property type="entry name" value="GDHRDH"/>
</dbReference>
<organism evidence="2 3">
    <name type="scientific">Canariomyces notabilis</name>
    <dbReference type="NCBI Taxonomy" id="2074819"/>
    <lineage>
        <taxon>Eukaryota</taxon>
        <taxon>Fungi</taxon>
        <taxon>Dikarya</taxon>
        <taxon>Ascomycota</taxon>
        <taxon>Pezizomycotina</taxon>
        <taxon>Sordariomycetes</taxon>
        <taxon>Sordariomycetidae</taxon>
        <taxon>Sordariales</taxon>
        <taxon>Chaetomiaceae</taxon>
        <taxon>Canariomyces</taxon>
    </lineage>
</organism>
<evidence type="ECO:0000313" key="2">
    <source>
        <dbReference type="EMBL" id="KAK4110373.1"/>
    </source>
</evidence>
<dbReference type="PANTHER" id="PTHR45458">
    <property type="entry name" value="SHORT-CHAIN DEHYDROGENASE/REDUCTASE SDR"/>
    <property type="match status" value="1"/>
</dbReference>
<dbReference type="GO" id="GO:0016616">
    <property type="term" value="F:oxidoreductase activity, acting on the CH-OH group of donors, NAD or NADP as acceptor"/>
    <property type="evidence" value="ECO:0007669"/>
    <property type="project" value="TreeGrafter"/>
</dbReference>
<dbReference type="RefSeq" id="XP_064667943.1">
    <property type="nucleotide sequence ID" value="XM_064811950.1"/>
</dbReference>
<evidence type="ECO:0000313" key="3">
    <source>
        <dbReference type="Proteomes" id="UP001302812"/>
    </source>
</evidence>
<evidence type="ECO:0000256" key="1">
    <source>
        <dbReference type="ARBA" id="ARBA00022857"/>
    </source>
</evidence>
<keyword evidence="1" id="KW-0521">NADP</keyword>
<dbReference type="InterPro" id="IPR036291">
    <property type="entry name" value="NAD(P)-bd_dom_sf"/>
</dbReference>
<dbReference type="GeneID" id="89936075"/>
<dbReference type="PROSITE" id="PS00061">
    <property type="entry name" value="ADH_SHORT"/>
    <property type="match status" value="1"/>
</dbReference>
<dbReference type="Pfam" id="PF00106">
    <property type="entry name" value="adh_short"/>
    <property type="match status" value="1"/>
</dbReference>
<dbReference type="Proteomes" id="UP001302812">
    <property type="component" value="Unassembled WGS sequence"/>
</dbReference>
<name>A0AAN6QHV6_9PEZI</name>
<protein>
    <submittedName>
        <fullName evidence="2">NAD(P)-binding protein</fullName>
    </submittedName>
</protein>